<protein>
    <submittedName>
        <fullName evidence="8">Serine/threonine protein kinase</fullName>
    </submittedName>
</protein>
<dbReference type="InterPro" id="IPR011009">
    <property type="entry name" value="Kinase-like_dom_sf"/>
</dbReference>
<organism evidence="8 9">
    <name type="scientific">Haliangium ochraceum (strain DSM 14365 / JCM 11303 / SMP-2)</name>
    <dbReference type="NCBI Taxonomy" id="502025"/>
    <lineage>
        <taxon>Bacteria</taxon>
        <taxon>Pseudomonadati</taxon>
        <taxon>Myxococcota</taxon>
        <taxon>Polyangia</taxon>
        <taxon>Haliangiales</taxon>
        <taxon>Kofleriaceae</taxon>
        <taxon>Haliangium</taxon>
    </lineage>
</organism>
<dbReference type="PROSITE" id="PS50011">
    <property type="entry name" value="PROTEIN_KINASE_DOM"/>
    <property type="match status" value="1"/>
</dbReference>
<evidence type="ECO:0000259" key="7">
    <source>
        <dbReference type="PROSITE" id="PS50011"/>
    </source>
</evidence>
<keyword evidence="1" id="KW-0808">Transferase</keyword>
<evidence type="ECO:0000256" key="2">
    <source>
        <dbReference type="ARBA" id="ARBA00022741"/>
    </source>
</evidence>
<dbReference type="PROSITE" id="PS00107">
    <property type="entry name" value="PROTEIN_KINASE_ATP"/>
    <property type="match status" value="1"/>
</dbReference>
<dbReference type="EMBL" id="CP001804">
    <property type="protein sequence ID" value="ACY17998.1"/>
    <property type="molecule type" value="Genomic_DNA"/>
</dbReference>
<evidence type="ECO:0000256" key="6">
    <source>
        <dbReference type="SAM" id="MobiDB-lite"/>
    </source>
</evidence>
<dbReference type="InterPro" id="IPR017441">
    <property type="entry name" value="Protein_kinase_ATP_BS"/>
</dbReference>
<dbReference type="PANTHER" id="PTHR43289">
    <property type="entry name" value="MITOGEN-ACTIVATED PROTEIN KINASE KINASE KINASE 20-RELATED"/>
    <property type="match status" value="1"/>
</dbReference>
<dbReference type="Pfam" id="PF00069">
    <property type="entry name" value="Pkinase"/>
    <property type="match status" value="1"/>
</dbReference>
<dbReference type="HOGENOM" id="CLU_006681_0_0_7"/>
<feature type="domain" description="Protein kinase" evidence="7">
    <location>
        <begin position="29"/>
        <end position="304"/>
    </location>
</feature>
<dbReference type="SUPFAM" id="SSF52540">
    <property type="entry name" value="P-loop containing nucleoside triphosphate hydrolases"/>
    <property type="match status" value="1"/>
</dbReference>
<name>D0LZL9_HALO1</name>
<feature type="binding site" evidence="5">
    <location>
        <position position="58"/>
    </location>
    <ligand>
        <name>ATP</name>
        <dbReference type="ChEBI" id="CHEBI:30616"/>
    </ligand>
</feature>
<dbReference type="PANTHER" id="PTHR43289:SF6">
    <property type="entry name" value="SERINE_THREONINE-PROTEIN KINASE NEKL-3"/>
    <property type="match status" value="1"/>
</dbReference>
<dbReference type="SUPFAM" id="SSF56112">
    <property type="entry name" value="Protein kinase-like (PK-like)"/>
    <property type="match status" value="1"/>
</dbReference>
<keyword evidence="9" id="KW-1185">Reference proteome</keyword>
<evidence type="ECO:0000256" key="4">
    <source>
        <dbReference type="ARBA" id="ARBA00022840"/>
    </source>
</evidence>
<keyword evidence="3 8" id="KW-0418">Kinase</keyword>
<keyword evidence="8" id="KW-0723">Serine/threonine-protein kinase</keyword>
<dbReference type="CDD" id="cd14014">
    <property type="entry name" value="STKc_PknB_like"/>
    <property type="match status" value="1"/>
</dbReference>
<dbReference type="Gene3D" id="1.25.40.10">
    <property type="entry name" value="Tetratricopeptide repeat domain"/>
    <property type="match status" value="1"/>
</dbReference>
<dbReference type="Gene3D" id="3.30.200.20">
    <property type="entry name" value="Phosphorylase Kinase, domain 1"/>
    <property type="match status" value="1"/>
</dbReference>
<evidence type="ECO:0000256" key="5">
    <source>
        <dbReference type="PROSITE-ProRule" id="PRU10141"/>
    </source>
</evidence>
<dbReference type="InterPro" id="IPR000719">
    <property type="entry name" value="Prot_kinase_dom"/>
</dbReference>
<accession>D0LZL9</accession>
<dbReference type="GO" id="GO:0005524">
    <property type="term" value="F:ATP binding"/>
    <property type="evidence" value="ECO:0007669"/>
    <property type="project" value="UniProtKB-UniRule"/>
</dbReference>
<evidence type="ECO:0000256" key="3">
    <source>
        <dbReference type="ARBA" id="ARBA00022777"/>
    </source>
</evidence>
<dbReference type="Pfam" id="PF13191">
    <property type="entry name" value="AAA_16"/>
    <property type="match status" value="1"/>
</dbReference>
<sequence>MGATCPNDGVTGSAATPLPQTALPQVPGYELGGCLGGGGFATVWEGIPAAGGETVALKVGNAATAHARARLAREAEVMAQLPRGRVPELFASGHLADGRPYLVQELLLGRSLAEALEQTPTLPPLSWVRARFLEMLLGLEDLHRHYIVHGDLKPEHVFFAGDAPAVGAIAELQTPPRPVRFIDFGLVEPISNDTSPDADETMLAGAAGTVEYMAPEQFDGRVDAGTDLYAAGIILYEMLTLRPPFTGSHAEIEYGHRNLRPPTPSALAEVPESLDALCLRCLHKEPGERPASISVLRTQFERIFSDAQAVPMAAARARSGRTSSDSQSHSKRPLLGSGIQPVVLLAAEIALDDGGVDAHLSRHGGVVAQQQGTRHLCCFSAIDHAQPSDSAIEAAQELIAEYGARVVLHLAPLKVRRGRRAMRFYGPALENAEDWMPADEWRDLLVTGAFANSLPVGAVHPKPFQDGYYRLIGRDADANARAPSPHREVDVPAHEQMLDDAKSSLQEVRDHHSPGLFTVFADTGLGKSHVGRELARRITRWWPEARVIRVHSQRLPREHTYRALCEELAALSLDITKAGEVGEVGEGGAEHGDGAAPEPAQALGSAMRAAAEKAPLAIIIDDLHQADGATLDAVEYATLDGDDIELWVAGFSHPQLERRRPHWGERANRHASRALTPLDERTAMDMAAALLHPVEYTPATALRRLAQWSGGNPQMLEALVQRLKRDGVVRQRAGGGVWFLDTTRLTALPTSAAAQWLASRTIEGLLRELAACLQLCAVLGLEFTRDELATVQEEMLRAEVSSVSMDPDIGLAELERRDLVHALGGGSWTFVQATLQEAIYTLVDPQDRERIHRAALAYWQSQPQDEDRVLEALARHAMAAGEHAHAVDAYRAIGDRARALFHDVQAEQYYTMALELVSEDDHERRVHLLGCRGKVRYRLQRAAESEDDLASARNHAVALGDEALEAALLLEEATALDWAEQFSESAALLEKAAAWIKQHGGRRVRAQVAAARGRTAFRRGRFQEAVDHLGSADAQAAELHDSETRIVALLLLGPALVCVNRLGEAERVFADVIALCEEVGDRLHMCAAYSNRGFLWSAKRSLSGMVSDMQKTLELAREIGLPMAERVAAHNLAFYLHWNGKPRKALPLARRALALQRFLPDAVASDALLLARIHAVLDERADALTVLKSARPSLLRGSLPRSEMIALRMLELFLSENKKSHNPNAWQILVDESRPALPMEELLEVYYFRALASVRAEAWGHLDEVLAEVLPLLDEYPVWRPTFETIAEELTRHDIAMPPNAR</sequence>
<dbReference type="InterPro" id="IPR041664">
    <property type="entry name" value="AAA_16"/>
</dbReference>
<dbReference type="KEGG" id="hoh:Hoch_5515"/>
<gene>
    <name evidence="8" type="ordered locus">Hoch_5515</name>
</gene>
<reference evidence="8 9" key="1">
    <citation type="journal article" date="2010" name="Stand. Genomic Sci.">
        <title>Complete genome sequence of Haliangium ochraceum type strain (SMP-2).</title>
        <authorList>
            <consortium name="US DOE Joint Genome Institute (JGI-PGF)"/>
            <person name="Ivanova N."/>
            <person name="Daum C."/>
            <person name="Lang E."/>
            <person name="Abt B."/>
            <person name="Kopitz M."/>
            <person name="Saunders E."/>
            <person name="Lapidus A."/>
            <person name="Lucas S."/>
            <person name="Glavina Del Rio T."/>
            <person name="Nolan M."/>
            <person name="Tice H."/>
            <person name="Copeland A."/>
            <person name="Cheng J.F."/>
            <person name="Chen F."/>
            <person name="Bruce D."/>
            <person name="Goodwin L."/>
            <person name="Pitluck S."/>
            <person name="Mavromatis K."/>
            <person name="Pati A."/>
            <person name="Mikhailova N."/>
            <person name="Chen A."/>
            <person name="Palaniappan K."/>
            <person name="Land M."/>
            <person name="Hauser L."/>
            <person name="Chang Y.J."/>
            <person name="Jeffries C.D."/>
            <person name="Detter J.C."/>
            <person name="Brettin T."/>
            <person name="Rohde M."/>
            <person name="Goker M."/>
            <person name="Bristow J."/>
            <person name="Markowitz V."/>
            <person name="Eisen J.A."/>
            <person name="Hugenholtz P."/>
            <person name="Kyrpides N.C."/>
            <person name="Klenk H.P."/>
        </authorList>
    </citation>
    <scope>NUCLEOTIDE SEQUENCE [LARGE SCALE GENOMIC DNA]</scope>
    <source>
        <strain evidence="9">DSM 14365 / CIP 107738 / JCM 11303 / AJ 13395 / SMP-2</strain>
    </source>
</reference>
<evidence type="ECO:0000313" key="8">
    <source>
        <dbReference type="EMBL" id="ACY17998.1"/>
    </source>
</evidence>
<dbReference type="InterPro" id="IPR011990">
    <property type="entry name" value="TPR-like_helical_dom_sf"/>
</dbReference>
<proteinExistence type="predicted"/>
<dbReference type="Proteomes" id="UP000001880">
    <property type="component" value="Chromosome"/>
</dbReference>
<dbReference type="RefSeq" id="WP_012830590.1">
    <property type="nucleotide sequence ID" value="NC_013440.1"/>
</dbReference>
<dbReference type="STRING" id="502025.Hoch_5515"/>
<dbReference type="InterPro" id="IPR027417">
    <property type="entry name" value="P-loop_NTPase"/>
</dbReference>
<dbReference type="OrthoDB" id="9801841at2"/>
<keyword evidence="4 5" id="KW-0067">ATP-binding</keyword>
<dbReference type="GO" id="GO:0004674">
    <property type="term" value="F:protein serine/threonine kinase activity"/>
    <property type="evidence" value="ECO:0007669"/>
    <property type="project" value="UniProtKB-KW"/>
</dbReference>
<dbReference type="eggNOG" id="COG0515">
    <property type="taxonomic scope" value="Bacteria"/>
</dbReference>
<keyword evidence="2 5" id="KW-0547">Nucleotide-binding</keyword>
<dbReference type="Gene3D" id="1.10.510.10">
    <property type="entry name" value="Transferase(Phosphotransferase) domain 1"/>
    <property type="match status" value="1"/>
</dbReference>
<feature type="region of interest" description="Disordered" evidence="6">
    <location>
        <begin position="314"/>
        <end position="334"/>
    </location>
</feature>
<feature type="compositionally biased region" description="Low complexity" evidence="6">
    <location>
        <begin position="314"/>
        <end position="326"/>
    </location>
</feature>
<evidence type="ECO:0000313" key="9">
    <source>
        <dbReference type="Proteomes" id="UP000001880"/>
    </source>
</evidence>
<dbReference type="eggNOG" id="COG0457">
    <property type="taxonomic scope" value="Bacteria"/>
</dbReference>
<dbReference type="SUPFAM" id="SSF48452">
    <property type="entry name" value="TPR-like"/>
    <property type="match status" value="2"/>
</dbReference>
<evidence type="ECO:0000256" key="1">
    <source>
        <dbReference type="ARBA" id="ARBA00022679"/>
    </source>
</evidence>